<comment type="caution">
    <text evidence="1">The sequence shown here is derived from an EMBL/GenBank/DDBJ whole genome shotgun (WGS) entry which is preliminary data.</text>
</comment>
<accession>A0A4Y2DE87</accession>
<dbReference type="OrthoDB" id="6617942at2759"/>
<dbReference type="PANTHER" id="PTHR46409:SF1">
    <property type="entry name" value="HTH PSQ-TYPE DOMAIN-CONTAINING PROTEIN"/>
    <property type="match status" value="1"/>
</dbReference>
<evidence type="ECO:0000313" key="2">
    <source>
        <dbReference type="Proteomes" id="UP000499080"/>
    </source>
</evidence>
<dbReference type="PANTHER" id="PTHR46409">
    <property type="entry name" value="HTH PSQ-TYPE DOMAIN-CONTAINING PROTEIN"/>
    <property type="match status" value="1"/>
</dbReference>
<organism evidence="1 2">
    <name type="scientific">Araneus ventricosus</name>
    <name type="common">Orbweaver spider</name>
    <name type="synonym">Epeira ventricosa</name>
    <dbReference type="NCBI Taxonomy" id="182803"/>
    <lineage>
        <taxon>Eukaryota</taxon>
        <taxon>Metazoa</taxon>
        <taxon>Ecdysozoa</taxon>
        <taxon>Arthropoda</taxon>
        <taxon>Chelicerata</taxon>
        <taxon>Arachnida</taxon>
        <taxon>Araneae</taxon>
        <taxon>Araneomorphae</taxon>
        <taxon>Entelegynae</taxon>
        <taxon>Araneoidea</taxon>
        <taxon>Araneidae</taxon>
        <taxon>Araneus</taxon>
    </lineage>
</organism>
<evidence type="ECO:0000313" key="1">
    <source>
        <dbReference type="EMBL" id="GBM14184.1"/>
    </source>
</evidence>
<gene>
    <name evidence="1" type="ORF">AVEN_61001_1</name>
</gene>
<keyword evidence="2" id="KW-1185">Reference proteome</keyword>
<reference evidence="1 2" key="1">
    <citation type="journal article" date="2019" name="Sci. Rep.">
        <title>Orb-weaving spider Araneus ventricosus genome elucidates the spidroin gene catalogue.</title>
        <authorList>
            <person name="Kono N."/>
            <person name="Nakamura H."/>
            <person name="Ohtoshi R."/>
            <person name="Moran D.A.P."/>
            <person name="Shinohara A."/>
            <person name="Yoshida Y."/>
            <person name="Fujiwara M."/>
            <person name="Mori M."/>
            <person name="Tomita M."/>
            <person name="Arakawa K."/>
        </authorList>
    </citation>
    <scope>NUCLEOTIDE SEQUENCE [LARGE SCALE GENOMIC DNA]</scope>
</reference>
<dbReference type="Proteomes" id="UP000499080">
    <property type="component" value="Unassembled WGS sequence"/>
</dbReference>
<dbReference type="EMBL" id="BGPR01000339">
    <property type="protein sequence ID" value="GBM14184.1"/>
    <property type="molecule type" value="Genomic_DNA"/>
</dbReference>
<name>A0A4Y2DE87_ARAVE</name>
<sequence length="93" mass="10600">MIDWFKCDVTEPPITANLTVEELKSIAENGSIKDTRIYKFSCHTQQMERSVKFVTETASTVCASHNRDGFIRNTMASRTIMPSCEQKGNYKMT</sequence>
<proteinExistence type="predicted"/>
<protein>
    <submittedName>
        <fullName evidence="1">Uncharacterized protein</fullName>
    </submittedName>
</protein>
<dbReference type="AlphaFoldDB" id="A0A4Y2DE87"/>